<dbReference type="OrthoDB" id="39744at2"/>
<reference evidence="1 2" key="1">
    <citation type="submission" date="2014-08" db="EMBL/GenBank/DDBJ databases">
        <title>Fervidobacterium pennivorans DYC genome.</title>
        <authorList>
            <person name="Wushke S."/>
        </authorList>
    </citation>
    <scope>NUCLEOTIDE SEQUENCE [LARGE SCALE GENOMIC DNA]</scope>
    <source>
        <strain evidence="1 2">DYC</strain>
    </source>
</reference>
<protein>
    <submittedName>
        <fullName evidence="1">Uncharacterized protein</fullName>
    </submittedName>
</protein>
<evidence type="ECO:0000313" key="1">
    <source>
        <dbReference type="EMBL" id="ANE41467.1"/>
    </source>
</evidence>
<dbReference type="EMBL" id="CP011393">
    <property type="protein sequence ID" value="ANE41467.1"/>
    <property type="molecule type" value="Genomic_DNA"/>
</dbReference>
<name>A0A172T3A6_FERPE</name>
<accession>A0A172T3A6</accession>
<dbReference type="PATRIC" id="fig|93466.3.peg.1151"/>
<proteinExistence type="predicted"/>
<gene>
    <name evidence="1" type="ORF">JM64_05430</name>
</gene>
<dbReference type="KEGG" id="fng:JM64_05430"/>
<dbReference type="AlphaFoldDB" id="A0A172T3A6"/>
<evidence type="ECO:0000313" key="2">
    <source>
        <dbReference type="Proteomes" id="UP000077096"/>
    </source>
</evidence>
<organism evidence="1 2">
    <name type="scientific">Fervidobacterium pennivorans</name>
    <dbReference type="NCBI Taxonomy" id="93466"/>
    <lineage>
        <taxon>Bacteria</taxon>
        <taxon>Thermotogati</taxon>
        <taxon>Thermotogota</taxon>
        <taxon>Thermotogae</taxon>
        <taxon>Thermotogales</taxon>
        <taxon>Fervidobacteriaceae</taxon>
        <taxon>Fervidobacterium</taxon>
    </lineage>
</organism>
<sequence>MVKKFGGFIFVFFLVKLVFALEISPSLIYQIDTSKYQFTYDFLIKNDIPAESQITIEVIDFITDGRSYSFDDPDYKYSLKKYVQVTDKSFILAVNEQKSIKVEFNVPQNFPGATGVFALKITQESVSGGRIQVRLNYIVPFFVRFTNIPVYQSLVINDISVKDLLTEPDEKYGDYGSIITLEIENKGNIAFIPKGSIQISSRTLRAIIAELPLDSFDFVVFPERKTFYSIFVPYILPSGTIDVLLTGKSYGQDFSISGAKELKTENQFLLIQTAPDIVLFSDNTKSVTQSLVLKNLSPYKETLQASISENFISFLPKKFTVYPYREVTVNIKNNLKDFNFTGDKIYLIELSIDSGRNIRNVSPSYVVLRGKSITPSLKASLNSSQTNSILSVQNTGDCLLQFNVLYNNRMLNETPITIFPGQAINLDLERVVRGNLLKIEYFPYGDQKKYIFDDF</sequence>
<dbReference type="Proteomes" id="UP000077096">
    <property type="component" value="Chromosome"/>
</dbReference>